<evidence type="ECO:0000259" key="1">
    <source>
        <dbReference type="PROSITE" id="PS50181"/>
    </source>
</evidence>
<dbReference type="NCBIfam" id="TIGR01640">
    <property type="entry name" value="F_box_assoc_1"/>
    <property type="match status" value="1"/>
</dbReference>
<dbReference type="SMART" id="SM00256">
    <property type="entry name" value="FBOX"/>
    <property type="match status" value="1"/>
</dbReference>
<dbReference type="Pfam" id="PF00646">
    <property type="entry name" value="F-box"/>
    <property type="match status" value="1"/>
</dbReference>
<dbReference type="InterPro" id="IPR001810">
    <property type="entry name" value="F-box_dom"/>
</dbReference>
<protein>
    <recommendedName>
        <fullName evidence="1">F-box domain-containing protein</fullName>
    </recommendedName>
</protein>
<dbReference type="InterPro" id="IPR050796">
    <property type="entry name" value="SCF_F-box_component"/>
</dbReference>
<dbReference type="Gene3D" id="1.20.1280.50">
    <property type="match status" value="1"/>
</dbReference>
<dbReference type="EMBL" id="JAXUIC010000007">
    <property type="protein sequence ID" value="KAK4580962.1"/>
    <property type="molecule type" value="Genomic_DNA"/>
</dbReference>
<dbReference type="InterPro" id="IPR036047">
    <property type="entry name" value="F-box-like_dom_sf"/>
</dbReference>
<accession>A0AAN7INN5</accession>
<dbReference type="PANTHER" id="PTHR31672">
    <property type="entry name" value="BNACNNG10540D PROTEIN"/>
    <property type="match status" value="1"/>
</dbReference>
<gene>
    <name evidence="2" type="ORF">RGQ29_024567</name>
</gene>
<dbReference type="Proteomes" id="UP001324115">
    <property type="component" value="Unassembled WGS sequence"/>
</dbReference>
<comment type="caution">
    <text evidence="2">The sequence shown here is derived from an EMBL/GenBank/DDBJ whole genome shotgun (WGS) entry which is preliminary data.</text>
</comment>
<dbReference type="SUPFAM" id="SSF81383">
    <property type="entry name" value="F-box domain"/>
    <property type="match status" value="1"/>
</dbReference>
<dbReference type="InterPro" id="IPR017451">
    <property type="entry name" value="F-box-assoc_interact_dom"/>
</dbReference>
<dbReference type="InterPro" id="IPR006527">
    <property type="entry name" value="F-box-assoc_dom_typ1"/>
</dbReference>
<sequence>MCQPLLSQSVPDELVYDILTRLTVKSLIRFSSVCKSWNSTITSLNFIKAHLDRAKSLSNNNNNNGYLLYKSQVENHSLFAMVYNSNRTLTPIARFQNPFPEGWIVGFLYLWNPSIRKFKRILPSYFTDPFHTEAFGLAYHYQNNDYKILKLIYEYSPGEKVPPAEAKVYTLSTDSWRRFVISVEYSKDSRCLFFNGALHSIACLAVFKGSLALIVFTEALADKSKICHIWVMKEYGAVKSWTKKSVLMKDAARFFDCTVNGELLICKFRPFQRLSFDPESLNEEILRIPNAGSMIYTANFVDSLVLLDGINISSKYRN</sequence>
<evidence type="ECO:0000313" key="2">
    <source>
        <dbReference type="EMBL" id="KAK4580962.1"/>
    </source>
</evidence>
<reference evidence="2 3" key="1">
    <citation type="journal article" date="2023" name="G3 (Bethesda)">
        <title>A haplotype-resolved chromosome-scale genome for Quercus rubra L. provides insights into the genetics of adaptive traits for red oak species.</title>
        <authorList>
            <person name="Kapoor B."/>
            <person name="Jenkins J."/>
            <person name="Schmutz J."/>
            <person name="Zhebentyayeva T."/>
            <person name="Kuelheim C."/>
            <person name="Coggeshall M."/>
            <person name="Heim C."/>
            <person name="Lasky J.R."/>
            <person name="Leites L."/>
            <person name="Islam-Faridi N."/>
            <person name="Romero-Severson J."/>
            <person name="DeLeo V.L."/>
            <person name="Lucas S.M."/>
            <person name="Lazic D."/>
            <person name="Gailing O."/>
            <person name="Carlson J."/>
            <person name="Staton M."/>
        </authorList>
    </citation>
    <scope>NUCLEOTIDE SEQUENCE [LARGE SCALE GENOMIC DNA]</scope>
    <source>
        <strain evidence="2">Pseudo-F2</strain>
    </source>
</reference>
<feature type="domain" description="F-box" evidence="1">
    <location>
        <begin position="4"/>
        <end position="50"/>
    </location>
</feature>
<dbReference type="Pfam" id="PF07734">
    <property type="entry name" value="FBA_1"/>
    <property type="match status" value="1"/>
</dbReference>
<keyword evidence="3" id="KW-1185">Reference proteome</keyword>
<dbReference type="CDD" id="cd22157">
    <property type="entry name" value="F-box_AtFBW1-like"/>
    <property type="match status" value="1"/>
</dbReference>
<dbReference type="PROSITE" id="PS50181">
    <property type="entry name" value="FBOX"/>
    <property type="match status" value="1"/>
</dbReference>
<name>A0AAN7INN5_QUERU</name>
<organism evidence="2 3">
    <name type="scientific">Quercus rubra</name>
    <name type="common">Northern red oak</name>
    <name type="synonym">Quercus borealis</name>
    <dbReference type="NCBI Taxonomy" id="3512"/>
    <lineage>
        <taxon>Eukaryota</taxon>
        <taxon>Viridiplantae</taxon>
        <taxon>Streptophyta</taxon>
        <taxon>Embryophyta</taxon>
        <taxon>Tracheophyta</taxon>
        <taxon>Spermatophyta</taxon>
        <taxon>Magnoliopsida</taxon>
        <taxon>eudicotyledons</taxon>
        <taxon>Gunneridae</taxon>
        <taxon>Pentapetalae</taxon>
        <taxon>rosids</taxon>
        <taxon>fabids</taxon>
        <taxon>Fagales</taxon>
        <taxon>Fagaceae</taxon>
        <taxon>Quercus</taxon>
    </lineage>
</organism>
<dbReference type="PANTHER" id="PTHR31672:SF13">
    <property type="entry name" value="F-BOX PROTEIN CPR30-LIKE"/>
    <property type="match status" value="1"/>
</dbReference>
<dbReference type="AlphaFoldDB" id="A0AAN7INN5"/>
<evidence type="ECO:0000313" key="3">
    <source>
        <dbReference type="Proteomes" id="UP001324115"/>
    </source>
</evidence>
<proteinExistence type="predicted"/>